<dbReference type="InterPro" id="IPR032675">
    <property type="entry name" value="LRR_dom_sf"/>
</dbReference>
<sequence length="684" mass="76967">MKATQRCIELPLDNAEFEQRPRNEVEGGQQGGHVVGPEPGEYAGMPPQGPPSPCQRHGGIYDYYGDLLCRGCNTRHATYGAAAAFDDANDISVRYVWGFREVESPSLAAASPVAEFVAQLPNKSTMDLRAINHKRQRSDDSSTIATRKRRDETGLLPPSGLAHLPEEVLLLILDTILGALVRCHALADVLQHVAALHNLCLTNKKFSRLATPYLCTFISNRNRRKLPQTIDAMILDSKKAESIKHISWALQVKRSSQVMLRRSPKAETMFLQKLGRLGIPELAGGLRACFRGDSAEYHLATALVLAPNLEYLEAADVNYEQETVDGIIWRPIWLELLAMKALLRPTGLSQHFQRLHHLYLGMGELRFEQIGPLLRLPALRTLHLVGEQHNGRIAAQPWNKEVSDRCSTIETLIFECCEVSSQIVAQILDAIKHLKVLKLELNYWSPSSEDDGDFIGQQLSWPTLSRAISAHKESLERLYLVDGGSNPWEAHTDWADTEFLVQEHLECLRDLPNLRYLDTSLMPFPKNEWVSFHHMFLPRLEHLVINVEDIQSSVMNASSLQDLAANCRSRLPLLQDVLVLLPQKRHPTILDFSACKTAFESQGVYIVILISNNDEEEPIWKLHPSTVEQNSKLGSDSWGCRLKEMVGPMYSSDRRARAVFHGPHSAYHDPNGWSIIDDLRKGKS</sequence>
<dbReference type="EMBL" id="ML978971">
    <property type="protein sequence ID" value="KAF1927674.1"/>
    <property type="molecule type" value="Genomic_DNA"/>
</dbReference>
<evidence type="ECO:0000313" key="2">
    <source>
        <dbReference type="EMBL" id="KAF1927674.1"/>
    </source>
</evidence>
<dbReference type="RefSeq" id="XP_033447926.1">
    <property type="nucleotide sequence ID" value="XM_033590043.1"/>
</dbReference>
<dbReference type="AlphaFoldDB" id="A0A6A5RL22"/>
<reference evidence="2" key="1">
    <citation type="journal article" date="2020" name="Stud. Mycol.">
        <title>101 Dothideomycetes genomes: a test case for predicting lifestyles and emergence of pathogens.</title>
        <authorList>
            <person name="Haridas S."/>
            <person name="Albert R."/>
            <person name="Binder M."/>
            <person name="Bloem J."/>
            <person name="Labutti K."/>
            <person name="Salamov A."/>
            <person name="Andreopoulos B."/>
            <person name="Baker S."/>
            <person name="Barry K."/>
            <person name="Bills G."/>
            <person name="Bluhm B."/>
            <person name="Cannon C."/>
            <person name="Castanera R."/>
            <person name="Culley D."/>
            <person name="Daum C."/>
            <person name="Ezra D."/>
            <person name="Gonzalez J."/>
            <person name="Henrissat B."/>
            <person name="Kuo A."/>
            <person name="Liang C."/>
            <person name="Lipzen A."/>
            <person name="Lutzoni F."/>
            <person name="Magnuson J."/>
            <person name="Mondo S."/>
            <person name="Nolan M."/>
            <person name="Ohm R."/>
            <person name="Pangilinan J."/>
            <person name="Park H.-J."/>
            <person name="Ramirez L."/>
            <person name="Alfaro M."/>
            <person name="Sun H."/>
            <person name="Tritt A."/>
            <person name="Yoshinaga Y."/>
            <person name="Zwiers L.-H."/>
            <person name="Turgeon B."/>
            <person name="Goodwin S."/>
            <person name="Spatafora J."/>
            <person name="Crous P."/>
            <person name="Grigoriev I."/>
        </authorList>
    </citation>
    <scope>NUCLEOTIDE SEQUENCE</scope>
    <source>
        <strain evidence="2">CBS 183.55</strain>
    </source>
</reference>
<dbReference type="OrthoDB" id="3783630at2759"/>
<evidence type="ECO:0008006" key="4">
    <source>
        <dbReference type="Google" id="ProtNLM"/>
    </source>
</evidence>
<accession>A0A6A5RL22</accession>
<dbReference type="Proteomes" id="UP000800082">
    <property type="component" value="Unassembled WGS sequence"/>
</dbReference>
<feature type="region of interest" description="Disordered" evidence="1">
    <location>
        <begin position="133"/>
        <end position="152"/>
    </location>
</feature>
<evidence type="ECO:0000313" key="3">
    <source>
        <dbReference type="Proteomes" id="UP000800082"/>
    </source>
</evidence>
<keyword evidence="3" id="KW-1185">Reference proteome</keyword>
<dbReference type="Gene3D" id="3.80.10.10">
    <property type="entry name" value="Ribonuclease Inhibitor"/>
    <property type="match status" value="1"/>
</dbReference>
<gene>
    <name evidence="2" type="ORF">M421DRAFT_393250</name>
</gene>
<organism evidence="2 3">
    <name type="scientific">Didymella exigua CBS 183.55</name>
    <dbReference type="NCBI Taxonomy" id="1150837"/>
    <lineage>
        <taxon>Eukaryota</taxon>
        <taxon>Fungi</taxon>
        <taxon>Dikarya</taxon>
        <taxon>Ascomycota</taxon>
        <taxon>Pezizomycotina</taxon>
        <taxon>Dothideomycetes</taxon>
        <taxon>Pleosporomycetidae</taxon>
        <taxon>Pleosporales</taxon>
        <taxon>Pleosporineae</taxon>
        <taxon>Didymellaceae</taxon>
        <taxon>Didymella</taxon>
    </lineage>
</organism>
<dbReference type="GeneID" id="54347697"/>
<evidence type="ECO:0000256" key="1">
    <source>
        <dbReference type="SAM" id="MobiDB-lite"/>
    </source>
</evidence>
<dbReference type="SUPFAM" id="SSF52047">
    <property type="entry name" value="RNI-like"/>
    <property type="match status" value="1"/>
</dbReference>
<proteinExistence type="predicted"/>
<protein>
    <recommendedName>
        <fullName evidence="4">F-box domain-containing protein</fullName>
    </recommendedName>
</protein>
<name>A0A6A5RL22_9PLEO</name>